<reference evidence="2 3" key="1">
    <citation type="submission" date="2006-12" db="EMBL/GenBank/DDBJ databases">
        <title>Complete sequence of Chlorobium phaeobacteroides DSM 266.</title>
        <authorList>
            <consortium name="US DOE Joint Genome Institute"/>
            <person name="Copeland A."/>
            <person name="Lucas S."/>
            <person name="Lapidus A."/>
            <person name="Barry K."/>
            <person name="Detter J.C."/>
            <person name="Glavina del Rio T."/>
            <person name="Hammon N."/>
            <person name="Israni S."/>
            <person name="Pitluck S."/>
            <person name="Goltsman E."/>
            <person name="Schmutz J."/>
            <person name="Larimer F."/>
            <person name="Land M."/>
            <person name="Hauser L."/>
            <person name="Mikhailova N."/>
            <person name="Li T."/>
            <person name="Overmann J."/>
            <person name="Bryant D.A."/>
            <person name="Richardson P."/>
        </authorList>
    </citation>
    <scope>NUCLEOTIDE SEQUENCE [LARGE SCALE GENOMIC DNA]</scope>
    <source>
        <strain evidence="2 3">DSM 266</strain>
    </source>
</reference>
<dbReference type="InterPro" id="IPR035965">
    <property type="entry name" value="PAS-like_dom_sf"/>
</dbReference>
<dbReference type="Proteomes" id="UP000008701">
    <property type="component" value="Chromosome"/>
</dbReference>
<evidence type="ECO:0000313" key="2">
    <source>
        <dbReference type="EMBL" id="ABL65285.1"/>
    </source>
</evidence>
<proteinExistence type="predicted"/>
<dbReference type="Gene3D" id="1.10.10.10">
    <property type="entry name" value="Winged helix-like DNA-binding domain superfamily/Winged helix DNA-binding domain"/>
    <property type="match status" value="1"/>
</dbReference>
<dbReference type="Gene3D" id="3.30.450.20">
    <property type="entry name" value="PAS domain"/>
    <property type="match status" value="1"/>
</dbReference>
<dbReference type="SUPFAM" id="SSF55785">
    <property type="entry name" value="PYP-like sensor domain (PAS domain)"/>
    <property type="match status" value="1"/>
</dbReference>
<dbReference type="InterPro" id="IPR036388">
    <property type="entry name" value="WH-like_DNA-bd_sf"/>
</dbReference>
<dbReference type="eggNOG" id="COG1695">
    <property type="taxonomic scope" value="Bacteria"/>
</dbReference>
<dbReference type="InterPro" id="IPR000014">
    <property type="entry name" value="PAS"/>
</dbReference>
<accession>A1BFV8</accession>
<dbReference type="PANTHER" id="PTHR37318">
    <property type="entry name" value="BSL7504 PROTEIN"/>
    <property type="match status" value="1"/>
</dbReference>
<sequence length="303" mass="35136">MMRSSAYHAGFAALRRRAEEKLQSSQQKLPEYSASQVEIHRIIHELDVRQIELELQQDELLKCREDLEKGIQRYSGHYDFSPHSYLSLSPNGTVVDVNLTAAKLLGRDRKMLKGDRFERFLSERDVPVFKELVDQVFTHEGRHFCDVMLLSDEPSQTSTPFSEGGIFYRNVHIDAVLSSNGEECLVFVTERKMKQNETRVVDDFSHLLIDKVIHSRIRFAALSYLYVVNQAFFVEIRNCIKATDGNLSIHMRMLESAQYISCDKEFQLRKPQTIYRITPQGRDAFIRYSKIVSALIAEHQPDE</sequence>
<dbReference type="AlphaFoldDB" id="A1BFV8"/>
<name>A1BFV8_CHLPD</name>
<dbReference type="RefSeq" id="WP_011745109.1">
    <property type="nucleotide sequence ID" value="NC_008639.1"/>
</dbReference>
<gene>
    <name evidence="2" type="ordered locus">Cpha266_1252</name>
</gene>
<organism evidence="2 3">
    <name type="scientific">Chlorobium phaeobacteroides (strain DSM 266 / SMG 266 / 2430)</name>
    <dbReference type="NCBI Taxonomy" id="290317"/>
    <lineage>
        <taxon>Bacteria</taxon>
        <taxon>Pseudomonadati</taxon>
        <taxon>Chlorobiota</taxon>
        <taxon>Chlorobiia</taxon>
        <taxon>Chlorobiales</taxon>
        <taxon>Chlorobiaceae</taxon>
        <taxon>Chlorobium/Pelodictyon group</taxon>
        <taxon>Chlorobium</taxon>
    </lineage>
</organism>
<dbReference type="CDD" id="cd00130">
    <property type="entry name" value="PAS"/>
    <property type="match status" value="1"/>
</dbReference>
<dbReference type="HOGENOM" id="CLU_841170_0_0_10"/>
<dbReference type="EMBL" id="CP000492">
    <property type="protein sequence ID" value="ABL65285.1"/>
    <property type="molecule type" value="Genomic_DNA"/>
</dbReference>
<feature type="domain" description="Winged helix DNA-binding" evidence="1">
    <location>
        <begin position="217"/>
        <end position="296"/>
    </location>
</feature>
<dbReference type="SUPFAM" id="SSF46785">
    <property type="entry name" value="Winged helix' DNA-binding domain"/>
    <property type="match status" value="1"/>
</dbReference>
<dbReference type="eggNOG" id="COG4191">
    <property type="taxonomic scope" value="Bacteria"/>
</dbReference>
<dbReference type="InterPro" id="IPR027395">
    <property type="entry name" value="WH_DNA-bd_dom"/>
</dbReference>
<dbReference type="KEGG" id="cph:Cpha266_1252"/>
<dbReference type="STRING" id="290317.Cpha266_1252"/>
<evidence type="ECO:0000313" key="3">
    <source>
        <dbReference type="Proteomes" id="UP000008701"/>
    </source>
</evidence>
<dbReference type="PANTHER" id="PTHR37318:SF1">
    <property type="entry name" value="BSL7504 PROTEIN"/>
    <property type="match status" value="1"/>
</dbReference>
<protein>
    <submittedName>
        <fullName evidence="2">Putative PAS/PAC sensor protein</fullName>
    </submittedName>
</protein>
<keyword evidence="3" id="KW-1185">Reference proteome</keyword>
<dbReference type="InterPro" id="IPR036390">
    <property type="entry name" value="WH_DNA-bd_sf"/>
</dbReference>
<evidence type="ECO:0000259" key="1">
    <source>
        <dbReference type="Pfam" id="PF13601"/>
    </source>
</evidence>
<dbReference type="Pfam" id="PF13601">
    <property type="entry name" value="HTH_34"/>
    <property type="match status" value="1"/>
</dbReference>